<sequence length="200" mass="23109">MDVESEFKGRPDVAEALCQRLRQGVGQGFPLFYSTFAIARYHQRFPYAAFERYCSGTLPQVYWNAFRWPVEQALAWMYEDYASLGIAVDRIFPVAGAYAQGFVAYPNAEELQRFVQIAGQRGSKGVSFWSYEHMDDVRWQALEANPWPGWTDEAEELRQEIARLRRQNQELCRQNVEFSGHIGRGLELARELLKVLQGEA</sequence>
<proteinExistence type="predicted"/>
<dbReference type="InterPro" id="IPR017853">
    <property type="entry name" value="GH"/>
</dbReference>
<dbReference type="AlphaFoldDB" id="X0V0V4"/>
<evidence type="ECO:0008006" key="2">
    <source>
        <dbReference type="Google" id="ProtNLM"/>
    </source>
</evidence>
<comment type="caution">
    <text evidence="1">The sequence shown here is derived from an EMBL/GenBank/DDBJ whole genome shotgun (WGS) entry which is preliminary data.</text>
</comment>
<gene>
    <name evidence="1" type="ORF">S01H1_44140</name>
</gene>
<organism evidence="1">
    <name type="scientific">marine sediment metagenome</name>
    <dbReference type="NCBI Taxonomy" id="412755"/>
    <lineage>
        <taxon>unclassified sequences</taxon>
        <taxon>metagenomes</taxon>
        <taxon>ecological metagenomes</taxon>
    </lineage>
</organism>
<dbReference type="SUPFAM" id="SSF51445">
    <property type="entry name" value="(Trans)glycosidases"/>
    <property type="match status" value="1"/>
</dbReference>
<accession>X0V0V4</accession>
<evidence type="ECO:0000313" key="1">
    <source>
        <dbReference type="EMBL" id="GAG05047.1"/>
    </source>
</evidence>
<protein>
    <recommendedName>
        <fullName evidence="2">Glycoside hydrolase family 42 N-terminal domain-containing protein</fullName>
    </recommendedName>
</protein>
<reference evidence="1" key="1">
    <citation type="journal article" date="2014" name="Front. Microbiol.">
        <title>High frequency of phylogenetically diverse reductive dehalogenase-homologous genes in deep subseafloor sedimentary metagenomes.</title>
        <authorList>
            <person name="Kawai M."/>
            <person name="Futagami T."/>
            <person name="Toyoda A."/>
            <person name="Takaki Y."/>
            <person name="Nishi S."/>
            <person name="Hori S."/>
            <person name="Arai W."/>
            <person name="Tsubouchi T."/>
            <person name="Morono Y."/>
            <person name="Uchiyama I."/>
            <person name="Ito T."/>
            <person name="Fujiyama A."/>
            <person name="Inagaki F."/>
            <person name="Takami H."/>
        </authorList>
    </citation>
    <scope>NUCLEOTIDE SEQUENCE</scope>
    <source>
        <strain evidence="1">Expedition CK06-06</strain>
    </source>
</reference>
<dbReference type="EMBL" id="BARS01028145">
    <property type="protein sequence ID" value="GAG05047.1"/>
    <property type="molecule type" value="Genomic_DNA"/>
</dbReference>
<name>X0V0V4_9ZZZZ</name>